<evidence type="ECO:0000313" key="2">
    <source>
        <dbReference type="EMBL" id="CAF1071676.1"/>
    </source>
</evidence>
<dbReference type="EMBL" id="CAJNOK010008740">
    <property type="protein sequence ID" value="CAF1071676.1"/>
    <property type="molecule type" value="Genomic_DNA"/>
</dbReference>
<dbReference type="AlphaFoldDB" id="A0A8S2K2X2"/>
<evidence type="ECO:0000313" key="4">
    <source>
        <dbReference type="Proteomes" id="UP000682733"/>
    </source>
</evidence>
<gene>
    <name evidence="2" type="ORF">OVA965_LOCUS17925</name>
    <name evidence="3" type="ORF">TMI583_LOCUS17936</name>
</gene>
<accession>A0A8S2K2X2</accession>
<feature type="compositionally biased region" description="Polar residues" evidence="1">
    <location>
        <begin position="71"/>
        <end position="81"/>
    </location>
</feature>
<evidence type="ECO:0000313" key="3">
    <source>
        <dbReference type="EMBL" id="CAF3835940.1"/>
    </source>
</evidence>
<dbReference type="EMBL" id="CAJOBA010008755">
    <property type="protein sequence ID" value="CAF3835940.1"/>
    <property type="molecule type" value="Genomic_DNA"/>
</dbReference>
<feature type="region of interest" description="Disordered" evidence="1">
    <location>
        <begin position="59"/>
        <end position="104"/>
    </location>
</feature>
<feature type="region of interest" description="Disordered" evidence="1">
    <location>
        <begin position="1"/>
        <end position="22"/>
    </location>
</feature>
<dbReference type="Proteomes" id="UP000677228">
    <property type="component" value="Unassembled WGS sequence"/>
</dbReference>
<dbReference type="Proteomes" id="UP000682733">
    <property type="component" value="Unassembled WGS sequence"/>
</dbReference>
<sequence>MKSTSHEQIIVSTSNGSEVADEQAHPINTLIPRENINSKKINVIVKNERAEQNDEWATNTMNHDKKRLRASSASRELTATPSGIKLFSRPNSADGPTEKGKSHE</sequence>
<organism evidence="3 4">
    <name type="scientific">Didymodactylos carnosus</name>
    <dbReference type="NCBI Taxonomy" id="1234261"/>
    <lineage>
        <taxon>Eukaryota</taxon>
        <taxon>Metazoa</taxon>
        <taxon>Spiralia</taxon>
        <taxon>Gnathifera</taxon>
        <taxon>Rotifera</taxon>
        <taxon>Eurotatoria</taxon>
        <taxon>Bdelloidea</taxon>
        <taxon>Philodinida</taxon>
        <taxon>Philodinidae</taxon>
        <taxon>Didymodactylos</taxon>
    </lineage>
</organism>
<evidence type="ECO:0000256" key="1">
    <source>
        <dbReference type="SAM" id="MobiDB-lite"/>
    </source>
</evidence>
<name>A0A8S2K2X2_9BILA</name>
<reference evidence="3" key="1">
    <citation type="submission" date="2021-02" db="EMBL/GenBank/DDBJ databases">
        <authorList>
            <person name="Nowell W R."/>
        </authorList>
    </citation>
    <scope>NUCLEOTIDE SEQUENCE</scope>
</reference>
<protein>
    <submittedName>
        <fullName evidence="3">Uncharacterized protein</fullName>
    </submittedName>
</protein>
<comment type="caution">
    <text evidence="3">The sequence shown here is derived from an EMBL/GenBank/DDBJ whole genome shotgun (WGS) entry which is preliminary data.</text>
</comment>
<proteinExistence type="predicted"/>
<feature type="compositionally biased region" description="Polar residues" evidence="1">
    <location>
        <begin position="1"/>
        <end position="17"/>
    </location>
</feature>